<dbReference type="Pfam" id="PF13473">
    <property type="entry name" value="Cupredoxin_1"/>
    <property type="match status" value="1"/>
</dbReference>
<dbReference type="Gene3D" id="2.60.40.420">
    <property type="entry name" value="Cupredoxins - blue copper proteins"/>
    <property type="match status" value="1"/>
</dbReference>
<evidence type="ECO:0000313" key="3">
    <source>
        <dbReference type="Proteomes" id="UP000439113"/>
    </source>
</evidence>
<evidence type="ECO:0000259" key="1">
    <source>
        <dbReference type="Pfam" id="PF13473"/>
    </source>
</evidence>
<dbReference type="EMBL" id="WNKS01000004">
    <property type="protein sequence ID" value="MTV30833.1"/>
    <property type="molecule type" value="Genomic_DNA"/>
</dbReference>
<organism evidence="2 3">
    <name type="scientific">Rhodoblastus acidophilus</name>
    <name type="common">Rhodopseudomonas acidophila</name>
    <dbReference type="NCBI Taxonomy" id="1074"/>
    <lineage>
        <taxon>Bacteria</taxon>
        <taxon>Pseudomonadati</taxon>
        <taxon>Pseudomonadota</taxon>
        <taxon>Alphaproteobacteria</taxon>
        <taxon>Hyphomicrobiales</taxon>
        <taxon>Rhodoblastaceae</taxon>
        <taxon>Rhodoblastus</taxon>
    </lineage>
</organism>
<gene>
    <name evidence="2" type="ORF">GJ654_07475</name>
</gene>
<dbReference type="OrthoDB" id="7161040at2"/>
<reference evidence="2 3" key="1">
    <citation type="submission" date="2019-11" db="EMBL/GenBank/DDBJ databases">
        <title>Whole-genome sequence of a Rhodoblastus acidophilus DSM 142.</title>
        <authorList>
            <person name="Kyndt J.A."/>
            <person name="Meyer T.E."/>
        </authorList>
    </citation>
    <scope>NUCLEOTIDE SEQUENCE [LARGE SCALE GENOMIC DNA]</scope>
    <source>
        <strain evidence="2 3">DSM 142</strain>
    </source>
</reference>
<dbReference type="InterPro" id="IPR028096">
    <property type="entry name" value="EfeO_Cupredoxin"/>
</dbReference>
<sequence>MRRERRVTMRATGLGLALVCGLLAPLLFFAPARAAEEPTFRIEFNDGAITPGRLEVPANTRFRLELKNIGKTPAEFESKELKKEKVLAADSESVLVFRTLDPGEYPFFDDFHPDAPPAILVAK</sequence>
<evidence type="ECO:0000313" key="2">
    <source>
        <dbReference type="EMBL" id="MTV30833.1"/>
    </source>
</evidence>
<comment type="caution">
    <text evidence="2">The sequence shown here is derived from an EMBL/GenBank/DDBJ whole genome shotgun (WGS) entry which is preliminary data.</text>
</comment>
<dbReference type="SUPFAM" id="SSF49503">
    <property type="entry name" value="Cupredoxins"/>
    <property type="match status" value="1"/>
</dbReference>
<feature type="domain" description="EfeO-type cupredoxin-like" evidence="1">
    <location>
        <begin position="22"/>
        <end position="121"/>
    </location>
</feature>
<dbReference type="Proteomes" id="UP000439113">
    <property type="component" value="Unassembled WGS sequence"/>
</dbReference>
<dbReference type="InterPro" id="IPR008972">
    <property type="entry name" value="Cupredoxin"/>
</dbReference>
<name>A0A6N8DNR0_RHOAC</name>
<protein>
    <submittedName>
        <fullName evidence="2">Cupredoxin domain-containing protein</fullName>
    </submittedName>
</protein>
<accession>A0A6N8DNR0</accession>
<dbReference type="AlphaFoldDB" id="A0A6N8DNR0"/>
<proteinExistence type="predicted"/>